<dbReference type="InterPro" id="IPR046947">
    <property type="entry name" value="LytR-like"/>
</dbReference>
<feature type="domain" description="Response regulatory" evidence="2">
    <location>
        <begin position="7"/>
        <end position="118"/>
    </location>
</feature>
<evidence type="ECO:0000259" key="3">
    <source>
        <dbReference type="PROSITE" id="PS50930"/>
    </source>
</evidence>
<evidence type="ECO:0000313" key="4">
    <source>
        <dbReference type="EMBL" id="NCI51349.1"/>
    </source>
</evidence>
<dbReference type="PANTHER" id="PTHR37299:SF1">
    <property type="entry name" value="STAGE 0 SPORULATION PROTEIN A HOMOLOG"/>
    <property type="match status" value="1"/>
</dbReference>
<dbReference type="PANTHER" id="PTHR37299">
    <property type="entry name" value="TRANSCRIPTIONAL REGULATOR-RELATED"/>
    <property type="match status" value="1"/>
</dbReference>
<dbReference type="InterPro" id="IPR001789">
    <property type="entry name" value="Sig_transdc_resp-reg_receiver"/>
</dbReference>
<dbReference type="InterPro" id="IPR007492">
    <property type="entry name" value="LytTR_DNA-bd_dom"/>
</dbReference>
<comment type="caution">
    <text evidence="4">The sequence shown here is derived from an EMBL/GenBank/DDBJ whole genome shotgun (WGS) entry which is preliminary data.</text>
</comment>
<accession>A0ABW9ZYN4</accession>
<protein>
    <submittedName>
        <fullName evidence="4">Response regulator transcription factor</fullName>
    </submittedName>
</protein>
<dbReference type="Gene3D" id="2.40.50.1020">
    <property type="entry name" value="LytTr DNA-binding domain"/>
    <property type="match status" value="1"/>
</dbReference>
<feature type="modified residue" description="4-aspartylphosphate" evidence="1">
    <location>
        <position position="58"/>
    </location>
</feature>
<dbReference type="InterPro" id="IPR011006">
    <property type="entry name" value="CheY-like_superfamily"/>
</dbReference>
<evidence type="ECO:0000313" key="5">
    <source>
        <dbReference type="Proteomes" id="UP000753802"/>
    </source>
</evidence>
<dbReference type="PROSITE" id="PS50110">
    <property type="entry name" value="RESPONSE_REGULATORY"/>
    <property type="match status" value="1"/>
</dbReference>
<keyword evidence="5" id="KW-1185">Reference proteome</keyword>
<dbReference type="SUPFAM" id="SSF52172">
    <property type="entry name" value="CheY-like"/>
    <property type="match status" value="1"/>
</dbReference>
<dbReference type="SMART" id="SM00448">
    <property type="entry name" value="REC"/>
    <property type="match status" value="1"/>
</dbReference>
<reference evidence="4 5" key="1">
    <citation type="submission" date="2020-01" db="EMBL/GenBank/DDBJ databases">
        <title>Genome analysis.</title>
        <authorList>
            <person name="Wu S."/>
            <person name="Wang G."/>
        </authorList>
    </citation>
    <scope>NUCLEOTIDE SEQUENCE [LARGE SCALE GENOMIC DNA]</scope>
    <source>
        <strain evidence="4 5">SYL130</strain>
    </source>
</reference>
<dbReference type="Pfam" id="PF00072">
    <property type="entry name" value="Response_reg"/>
    <property type="match status" value="1"/>
</dbReference>
<name>A0ABW9ZYN4_9BACT</name>
<dbReference type="PROSITE" id="PS50930">
    <property type="entry name" value="HTH_LYTTR"/>
    <property type="match status" value="1"/>
</dbReference>
<evidence type="ECO:0000256" key="1">
    <source>
        <dbReference type="PROSITE-ProRule" id="PRU00169"/>
    </source>
</evidence>
<sequence length="232" mass="26068">MTRSITTCIIVDDEPIAQQILEQYVMETPGLTLLATCRNAMEALSKLEHHQVDLIFLDIEMPLINGLNFLKTLTHAPAVILTTAYPQYAVEAFALNAVDYLLKPFSVDRFQTAVQKVISKPTPDTVPTEQPYLLIREKGAFIKVPHHEIIYFEASGDYVKIVTAGKTHLASMTMKSLEETLPANAFIRIHKSYIVAVAHIQMLKTLEVIMTGKQALPLSPNYKDRLLELFSK</sequence>
<organism evidence="4 5">
    <name type="scientific">Sediminibacterium roseum</name>
    <dbReference type="NCBI Taxonomy" id="1978412"/>
    <lineage>
        <taxon>Bacteria</taxon>
        <taxon>Pseudomonadati</taxon>
        <taxon>Bacteroidota</taxon>
        <taxon>Chitinophagia</taxon>
        <taxon>Chitinophagales</taxon>
        <taxon>Chitinophagaceae</taxon>
        <taxon>Sediminibacterium</taxon>
    </lineage>
</organism>
<proteinExistence type="predicted"/>
<dbReference type="RefSeq" id="WP_161819634.1">
    <property type="nucleotide sequence ID" value="NZ_JAACJS010000015.1"/>
</dbReference>
<gene>
    <name evidence="4" type="ORF">GWC95_15580</name>
</gene>
<dbReference type="Gene3D" id="3.40.50.2300">
    <property type="match status" value="1"/>
</dbReference>
<dbReference type="Proteomes" id="UP000753802">
    <property type="component" value="Unassembled WGS sequence"/>
</dbReference>
<dbReference type="Pfam" id="PF04397">
    <property type="entry name" value="LytTR"/>
    <property type="match status" value="1"/>
</dbReference>
<feature type="domain" description="HTH LytTR-type" evidence="3">
    <location>
        <begin position="133"/>
        <end position="232"/>
    </location>
</feature>
<dbReference type="SMART" id="SM00850">
    <property type="entry name" value="LytTR"/>
    <property type="match status" value="1"/>
</dbReference>
<dbReference type="EMBL" id="JAACJS010000015">
    <property type="protein sequence ID" value="NCI51349.1"/>
    <property type="molecule type" value="Genomic_DNA"/>
</dbReference>
<evidence type="ECO:0000259" key="2">
    <source>
        <dbReference type="PROSITE" id="PS50110"/>
    </source>
</evidence>
<keyword evidence="1" id="KW-0597">Phosphoprotein</keyword>